<accession>A0ABR1FA85</accession>
<dbReference type="GeneID" id="90035882"/>
<protein>
    <submittedName>
        <fullName evidence="7">Pyridoxal phosphate-dependent transferase</fullName>
    </submittedName>
</protein>
<dbReference type="Gene3D" id="1.20.1340.10">
    <property type="entry name" value="dopa decarboxylase, N-terminal domain"/>
    <property type="match status" value="1"/>
</dbReference>
<dbReference type="Pfam" id="PF00282">
    <property type="entry name" value="Pyridoxal_deC"/>
    <property type="match status" value="1"/>
</dbReference>
<dbReference type="PANTHER" id="PTHR11999:SF70">
    <property type="entry name" value="MIP05841P"/>
    <property type="match status" value="1"/>
</dbReference>
<dbReference type="Proteomes" id="UP001498771">
    <property type="component" value="Unassembled WGS sequence"/>
</dbReference>
<reference evidence="7 8" key="1">
    <citation type="submission" date="2024-03" db="EMBL/GenBank/DDBJ databases">
        <title>Genome-scale model development and genomic sequencing of the oleaginous clade Lipomyces.</title>
        <authorList>
            <consortium name="Lawrence Berkeley National Laboratory"/>
            <person name="Czajka J.J."/>
            <person name="Han Y."/>
            <person name="Kim J."/>
            <person name="Mondo S.J."/>
            <person name="Hofstad B.A."/>
            <person name="Robles A."/>
            <person name="Haridas S."/>
            <person name="Riley R."/>
            <person name="LaButti K."/>
            <person name="Pangilinan J."/>
            <person name="Andreopoulos W."/>
            <person name="Lipzen A."/>
            <person name="Yan J."/>
            <person name="Wang M."/>
            <person name="Ng V."/>
            <person name="Grigoriev I.V."/>
            <person name="Spatafora J.W."/>
            <person name="Magnuson J.K."/>
            <person name="Baker S.E."/>
            <person name="Pomraning K.R."/>
        </authorList>
    </citation>
    <scope>NUCLEOTIDE SEQUENCE [LARGE SCALE GENOMIC DNA]</scope>
    <source>
        <strain evidence="7 8">Phaff 52-87</strain>
    </source>
</reference>
<comment type="similarity">
    <text evidence="2 6">Belongs to the group II decarboxylase family.</text>
</comment>
<comment type="caution">
    <text evidence="7">The sequence shown here is derived from an EMBL/GenBank/DDBJ whole genome shotgun (WGS) entry which is preliminary data.</text>
</comment>
<gene>
    <name evidence="7" type="ORF">BZA70DRAFT_236197</name>
</gene>
<evidence type="ECO:0000256" key="5">
    <source>
        <dbReference type="ARBA" id="ARBA00023239"/>
    </source>
</evidence>
<keyword evidence="5 6" id="KW-0456">Lyase</keyword>
<keyword evidence="3" id="KW-0210">Decarboxylase</keyword>
<dbReference type="InterPro" id="IPR015422">
    <property type="entry name" value="PyrdxlP-dep_Trfase_small"/>
</dbReference>
<proteinExistence type="inferred from homology"/>
<dbReference type="InterPro" id="IPR015421">
    <property type="entry name" value="PyrdxlP-dep_Trfase_major"/>
</dbReference>
<comment type="cofactor">
    <cofactor evidence="1 6">
        <name>pyridoxal 5'-phosphate</name>
        <dbReference type="ChEBI" id="CHEBI:597326"/>
    </cofactor>
</comment>
<dbReference type="InterPro" id="IPR021115">
    <property type="entry name" value="Pyridoxal-P_BS"/>
</dbReference>
<evidence type="ECO:0000256" key="6">
    <source>
        <dbReference type="RuleBase" id="RU000382"/>
    </source>
</evidence>
<keyword evidence="4 6" id="KW-0663">Pyridoxal phosphate</keyword>
<organism evidence="7 8">
    <name type="scientific">Myxozyma melibiosi</name>
    <dbReference type="NCBI Taxonomy" id="54550"/>
    <lineage>
        <taxon>Eukaryota</taxon>
        <taxon>Fungi</taxon>
        <taxon>Dikarya</taxon>
        <taxon>Ascomycota</taxon>
        <taxon>Saccharomycotina</taxon>
        <taxon>Lipomycetes</taxon>
        <taxon>Lipomycetales</taxon>
        <taxon>Lipomycetaceae</taxon>
        <taxon>Myxozyma</taxon>
    </lineage>
</organism>
<evidence type="ECO:0000313" key="8">
    <source>
        <dbReference type="Proteomes" id="UP001498771"/>
    </source>
</evidence>
<evidence type="ECO:0000256" key="3">
    <source>
        <dbReference type="ARBA" id="ARBA00022793"/>
    </source>
</evidence>
<dbReference type="GO" id="GO:0016740">
    <property type="term" value="F:transferase activity"/>
    <property type="evidence" value="ECO:0007669"/>
    <property type="project" value="UniProtKB-KW"/>
</dbReference>
<dbReference type="PROSITE" id="PS00392">
    <property type="entry name" value="DDC_GAD_HDC_YDC"/>
    <property type="match status" value="1"/>
</dbReference>
<dbReference type="PANTHER" id="PTHR11999">
    <property type="entry name" value="GROUP II PYRIDOXAL-5-PHOSPHATE DECARBOXYLASE"/>
    <property type="match status" value="1"/>
</dbReference>
<dbReference type="Gene3D" id="3.90.1150.10">
    <property type="entry name" value="Aspartate Aminotransferase, domain 1"/>
    <property type="match status" value="1"/>
</dbReference>
<evidence type="ECO:0000313" key="7">
    <source>
        <dbReference type="EMBL" id="KAK7206761.1"/>
    </source>
</evidence>
<evidence type="ECO:0000256" key="2">
    <source>
        <dbReference type="ARBA" id="ARBA00009533"/>
    </source>
</evidence>
<name>A0ABR1FA85_9ASCO</name>
<evidence type="ECO:0000256" key="4">
    <source>
        <dbReference type="ARBA" id="ARBA00022898"/>
    </source>
</evidence>
<dbReference type="InterPro" id="IPR002129">
    <property type="entry name" value="PyrdxlP-dep_de-COase"/>
</dbReference>
<keyword evidence="7" id="KW-0808">Transferase</keyword>
<keyword evidence="8" id="KW-1185">Reference proteome</keyword>
<evidence type="ECO:0000256" key="1">
    <source>
        <dbReference type="ARBA" id="ARBA00001933"/>
    </source>
</evidence>
<dbReference type="Gene3D" id="3.40.640.10">
    <property type="entry name" value="Type I PLP-dependent aspartate aminotransferase-like (Major domain)"/>
    <property type="match status" value="1"/>
</dbReference>
<dbReference type="RefSeq" id="XP_064769794.1">
    <property type="nucleotide sequence ID" value="XM_064910370.1"/>
</dbReference>
<dbReference type="InterPro" id="IPR015424">
    <property type="entry name" value="PyrdxlP-dep_Trfase"/>
</dbReference>
<dbReference type="PRINTS" id="PR00800">
    <property type="entry name" value="YHDCRBOXLASE"/>
</dbReference>
<dbReference type="InterPro" id="IPR010977">
    <property type="entry name" value="Aromatic_deC"/>
</dbReference>
<sequence>MDPEEYRKAGYAAIDYIIDYFKTMDERKVVADVEPGYLRKLLPTEMPAEPEKFDDVHRDFESKIVPGLTNWQSPNFLAFFPSNVSYPSMLGELYSSAFSAPGFNWICSPAMTELETIVLDWLAKQMALPKCFLSDGEGMGIIQGSASESVITCMVAARDRYLRDAVAAKYETEEEKEEAIASARGKLVAFASDQTHSSTQKAALIAGVRYIAIPTSAEEEYALTGARLEAALAEAEAKGLMPFFLTASMGTTAVVAIDRFGEIAEVTKSRPQLWKHIDAAYAGAALVCPEHQHMLDGVEDNYDSFDMNMHKWLLVNFDASCMYVRRRRDLADALSVMPPYLRNSVSDQGLVVDFRDYQLPLGRRFRALKVWFVMRTYGSSGLQEHIRRTSKIGELFTERVRARADLFAIVAKPRLGLTVFQVVAPGSSAGTEATNAVSKKVAARIEKEGQLYLTSSTVHGAFAMRVVTGSPWATEGAMEEAYAYIEKVAEEERSE</sequence>
<dbReference type="SUPFAM" id="SSF53383">
    <property type="entry name" value="PLP-dependent transferases"/>
    <property type="match status" value="1"/>
</dbReference>
<dbReference type="EMBL" id="JBBJBU010000002">
    <property type="protein sequence ID" value="KAK7206761.1"/>
    <property type="molecule type" value="Genomic_DNA"/>
</dbReference>